<dbReference type="OrthoDB" id="566238at2759"/>
<dbReference type="Gene3D" id="3.40.250.10">
    <property type="entry name" value="Rhodanese-like domain"/>
    <property type="match status" value="1"/>
</dbReference>
<dbReference type="AlphaFoldDB" id="A0A1I8NDC6"/>
<dbReference type="PROSITE" id="PS50206">
    <property type="entry name" value="RHODANESE_3"/>
    <property type="match status" value="1"/>
</dbReference>
<feature type="domain" description="Rhodanese" evidence="1">
    <location>
        <begin position="75"/>
        <end position="175"/>
    </location>
</feature>
<dbReference type="VEuPathDB" id="VectorBase:MDOMA2_014149"/>
<dbReference type="Pfam" id="PF00581">
    <property type="entry name" value="Rhodanese"/>
    <property type="match status" value="1"/>
</dbReference>
<dbReference type="eggNOG" id="KOG1530">
    <property type="taxonomic scope" value="Eukaryota"/>
</dbReference>
<dbReference type="RefSeq" id="XP_005189462.2">
    <property type="nucleotide sequence ID" value="XM_005189405.4"/>
</dbReference>
<protein>
    <recommendedName>
        <fullName evidence="1">Rhodanese domain-containing protein</fullName>
    </recommendedName>
</protein>
<dbReference type="PANTHER" id="PTHR44086">
    <property type="entry name" value="THIOSULFATE SULFURTRANSFERASE RDL2, MITOCHONDRIAL-RELATED"/>
    <property type="match status" value="1"/>
</dbReference>
<organism evidence="2">
    <name type="scientific">Musca domestica</name>
    <name type="common">House fly</name>
    <dbReference type="NCBI Taxonomy" id="7370"/>
    <lineage>
        <taxon>Eukaryota</taxon>
        <taxon>Metazoa</taxon>
        <taxon>Ecdysozoa</taxon>
        <taxon>Arthropoda</taxon>
        <taxon>Hexapoda</taxon>
        <taxon>Insecta</taxon>
        <taxon>Pterygota</taxon>
        <taxon>Neoptera</taxon>
        <taxon>Endopterygota</taxon>
        <taxon>Diptera</taxon>
        <taxon>Brachycera</taxon>
        <taxon>Muscomorpha</taxon>
        <taxon>Muscoidea</taxon>
        <taxon>Muscidae</taxon>
        <taxon>Musca</taxon>
    </lineage>
</organism>
<dbReference type="STRING" id="7370.A0A1I8NDC6"/>
<proteinExistence type="predicted"/>
<dbReference type="SUPFAM" id="SSF52821">
    <property type="entry name" value="Rhodanese/Cell cycle control phosphatase"/>
    <property type="match status" value="1"/>
</dbReference>
<dbReference type="KEGG" id="mde:101899256"/>
<dbReference type="PANTHER" id="PTHR44086:SF10">
    <property type="entry name" value="THIOSULFATE SULFURTRANSFERASE_RHODANESE-LIKE DOMAIN-CONTAINING PROTEIN 3"/>
    <property type="match status" value="1"/>
</dbReference>
<dbReference type="VEuPathDB" id="VectorBase:MDOA014042"/>
<evidence type="ECO:0000313" key="2">
    <source>
        <dbReference type="EnsemblMetazoa" id="MDOA014042-PA"/>
    </source>
</evidence>
<reference evidence="2" key="1">
    <citation type="submission" date="2020-05" db="UniProtKB">
        <authorList>
            <consortium name="EnsemblMetazoa"/>
        </authorList>
    </citation>
    <scope>IDENTIFICATION</scope>
    <source>
        <strain evidence="2">Aabys</strain>
    </source>
</reference>
<evidence type="ECO:0000259" key="1">
    <source>
        <dbReference type="PROSITE" id="PS50206"/>
    </source>
</evidence>
<dbReference type="InterPro" id="IPR036873">
    <property type="entry name" value="Rhodanese-like_dom_sf"/>
</dbReference>
<sequence length="178" mass="20003">MSRRLLAFAKHLKTPRLGDEAVIYNFPTKLATHTSSAYNNTTAITRINFIKQYCSKTSINSIPIVGYEEIKQLTKYPNKLLIDVREPEELQETGRIPTSINIPLDQVATALADTVDAGAFKTKYGRDFPSKATEVIFHCRSGKRSQKAAETAKKLGYENAKNYLGSWNEWAEKEGLSK</sequence>
<dbReference type="InterPro" id="IPR001763">
    <property type="entry name" value="Rhodanese-like_dom"/>
</dbReference>
<gene>
    <name evidence="2" type="primary">101899256</name>
</gene>
<dbReference type="CDD" id="cd01519">
    <property type="entry name" value="RHOD_HSP67B2"/>
    <property type="match status" value="1"/>
</dbReference>
<dbReference type="EnsemblMetazoa" id="MDOA014042-RA">
    <property type="protein sequence ID" value="MDOA014042-PA"/>
    <property type="gene ID" value="MDOA014042"/>
</dbReference>
<name>A0A1I8NDC6_MUSDO</name>
<accession>A0A1I8NDC6</accession>
<dbReference type="SMART" id="SM00450">
    <property type="entry name" value="RHOD"/>
    <property type="match status" value="1"/>
</dbReference>